<keyword evidence="5" id="KW-0067">ATP-binding</keyword>
<accession>A0ABV8UU49</accession>
<evidence type="ECO:0000256" key="10">
    <source>
        <dbReference type="ARBA" id="ARBA00039095"/>
    </source>
</evidence>
<dbReference type="InterPro" id="IPR050007">
    <property type="entry name" value="OtnK"/>
</dbReference>
<dbReference type="Pfam" id="PF07005">
    <property type="entry name" value="SBD_N"/>
    <property type="match status" value="1"/>
</dbReference>
<gene>
    <name evidence="15" type="primary">otnK</name>
    <name evidence="15" type="ORF">ACFO0S_04235</name>
</gene>
<dbReference type="InterPro" id="IPR010737">
    <property type="entry name" value="4-carb_acid_sugar_kinase_N"/>
</dbReference>
<keyword evidence="6" id="KW-0119">Carbohydrate metabolism</keyword>
<dbReference type="EMBL" id="JBHSEF010000010">
    <property type="protein sequence ID" value="MFC4354281.1"/>
    <property type="molecule type" value="Genomic_DNA"/>
</dbReference>
<reference evidence="16" key="1">
    <citation type="journal article" date="2019" name="Int. J. Syst. Evol. Microbiol.">
        <title>The Global Catalogue of Microorganisms (GCM) 10K type strain sequencing project: providing services to taxonomists for standard genome sequencing and annotation.</title>
        <authorList>
            <consortium name="The Broad Institute Genomics Platform"/>
            <consortium name="The Broad Institute Genome Sequencing Center for Infectious Disease"/>
            <person name="Wu L."/>
            <person name="Ma J."/>
        </authorList>
    </citation>
    <scope>NUCLEOTIDE SEQUENCE [LARGE SCALE GENOMIC DNA]</scope>
    <source>
        <strain evidence="16">CCUG 50353</strain>
    </source>
</reference>
<dbReference type="InterPro" id="IPR031475">
    <property type="entry name" value="NBD_C"/>
</dbReference>
<dbReference type="Gene3D" id="3.40.50.10840">
    <property type="entry name" value="Putative sugar-binding, N-terminal domain"/>
    <property type="match status" value="1"/>
</dbReference>
<dbReference type="Pfam" id="PF17042">
    <property type="entry name" value="NBD_C"/>
    <property type="match status" value="1"/>
</dbReference>
<comment type="similarity">
    <text evidence="1">Belongs to the four-carbon acid sugar kinase family.</text>
</comment>
<dbReference type="InterPro" id="IPR037051">
    <property type="entry name" value="4-carb_acid_sugar_kinase_N_sf"/>
</dbReference>
<evidence type="ECO:0000259" key="13">
    <source>
        <dbReference type="Pfam" id="PF07005"/>
    </source>
</evidence>
<evidence type="ECO:0000256" key="11">
    <source>
        <dbReference type="ARBA" id="ARBA00039461"/>
    </source>
</evidence>
<evidence type="ECO:0000256" key="12">
    <source>
        <dbReference type="ARBA" id="ARBA00041377"/>
    </source>
</evidence>
<dbReference type="Gene3D" id="3.40.980.20">
    <property type="entry name" value="Four-carbon acid sugar kinase, nucleotide binding domain"/>
    <property type="match status" value="1"/>
</dbReference>
<name>A0ABV8UU49_9BACL</name>
<comment type="catalytic activity">
    <reaction evidence="8">
        <text>3-dehydro-D-erythronate + ATP = 3-dehydro-4-O-phospho-D-erythronate + ADP + H(+)</text>
        <dbReference type="Rhea" id="RHEA:52556"/>
        <dbReference type="ChEBI" id="CHEBI:15378"/>
        <dbReference type="ChEBI" id="CHEBI:30616"/>
        <dbReference type="ChEBI" id="CHEBI:57958"/>
        <dbReference type="ChEBI" id="CHEBI:136593"/>
        <dbReference type="ChEBI" id="CHEBI:456216"/>
        <dbReference type="EC" id="2.7.1.217"/>
    </reaction>
</comment>
<organism evidence="15 16">
    <name type="scientific">Chryseomicrobium palamuruense</name>
    <dbReference type="NCBI Taxonomy" id="682973"/>
    <lineage>
        <taxon>Bacteria</taxon>
        <taxon>Bacillati</taxon>
        <taxon>Bacillota</taxon>
        <taxon>Bacilli</taxon>
        <taxon>Bacillales</taxon>
        <taxon>Caryophanaceae</taxon>
        <taxon>Chryseomicrobium</taxon>
    </lineage>
</organism>
<evidence type="ECO:0000256" key="5">
    <source>
        <dbReference type="ARBA" id="ARBA00022840"/>
    </source>
</evidence>
<evidence type="ECO:0000256" key="4">
    <source>
        <dbReference type="ARBA" id="ARBA00022777"/>
    </source>
</evidence>
<dbReference type="NCBIfam" id="NF043035">
    <property type="entry name" value="OxoTetrKin"/>
    <property type="match status" value="1"/>
</dbReference>
<dbReference type="Proteomes" id="UP001595733">
    <property type="component" value="Unassembled WGS sequence"/>
</dbReference>
<comment type="caution">
    <text evidence="15">The sequence shown here is derived from an EMBL/GenBank/DDBJ whole genome shotgun (WGS) entry which is preliminary data.</text>
</comment>
<keyword evidence="4 15" id="KW-0418">Kinase</keyword>
<evidence type="ECO:0000256" key="9">
    <source>
        <dbReference type="ARBA" id="ARBA00037335"/>
    </source>
</evidence>
<evidence type="ECO:0000313" key="16">
    <source>
        <dbReference type="Proteomes" id="UP001595733"/>
    </source>
</evidence>
<evidence type="ECO:0000256" key="1">
    <source>
        <dbReference type="ARBA" id="ARBA00005715"/>
    </source>
</evidence>
<evidence type="ECO:0000256" key="8">
    <source>
        <dbReference type="ARBA" id="ARBA00036346"/>
    </source>
</evidence>
<evidence type="ECO:0000259" key="14">
    <source>
        <dbReference type="Pfam" id="PF17042"/>
    </source>
</evidence>
<keyword evidence="2 15" id="KW-0808">Transferase</keyword>
<proteinExistence type="inferred from homology"/>
<dbReference type="RefSeq" id="WP_378140547.1">
    <property type="nucleotide sequence ID" value="NZ_JBHSEF010000010.1"/>
</dbReference>
<evidence type="ECO:0000256" key="2">
    <source>
        <dbReference type="ARBA" id="ARBA00022679"/>
    </source>
</evidence>
<comment type="function">
    <text evidence="9">Catalyzes the ATP-dependent phosphorylation of 3-oxo-tetronate to 3-oxo-tetronate 4-phosphate.</text>
</comment>
<feature type="domain" description="Four-carbon acid sugar kinase N-terminal" evidence="13">
    <location>
        <begin position="3"/>
        <end position="224"/>
    </location>
</feature>
<dbReference type="EC" id="2.7.1.217" evidence="10"/>
<keyword evidence="3" id="KW-0547">Nucleotide-binding</keyword>
<comment type="catalytic activity">
    <reaction evidence="7">
        <text>3-dehydro-L-erythronate + ATP = 3-dehydro-4-O-phospho-L-erythronate + ADP + H(+)</text>
        <dbReference type="Rhea" id="RHEA:52552"/>
        <dbReference type="ChEBI" id="CHEBI:15378"/>
        <dbReference type="ChEBI" id="CHEBI:30616"/>
        <dbReference type="ChEBI" id="CHEBI:136592"/>
        <dbReference type="ChEBI" id="CHEBI:136670"/>
        <dbReference type="ChEBI" id="CHEBI:456216"/>
        <dbReference type="EC" id="2.7.1.217"/>
    </reaction>
</comment>
<evidence type="ECO:0000256" key="6">
    <source>
        <dbReference type="ARBA" id="ARBA00023277"/>
    </source>
</evidence>
<evidence type="ECO:0000256" key="7">
    <source>
        <dbReference type="ARBA" id="ARBA00035898"/>
    </source>
</evidence>
<evidence type="ECO:0000256" key="3">
    <source>
        <dbReference type="ARBA" id="ARBA00022741"/>
    </source>
</evidence>
<dbReference type="GO" id="GO:0016301">
    <property type="term" value="F:kinase activity"/>
    <property type="evidence" value="ECO:0007669"/>
    <property type="project" value="UniProtKB-KW"/>
</dbReference>
<feature type="domain" description="Four-carbon acid sugar kinase nucleotide binding" evidence="14">
    <location>
        <begin position="246"/>
        <end position="397"/>
    </location>
</feature>
<evidence type="ECO:0000313" key="15">
    <source>
        <dbReference type="EMBL" id="MFC4354281.1"/>
    </source>
</evidence>
<sequence>MLIGCIADDFTGASDIASFFNKGGLSVVLFNGIPSENKVENADVYVIALKTRTLNTSQAVQDSLQAIRWLKNQGAKQYYVKYCSTFDSTPKGNIGPICDAVLEYLNVQYSILVPSLPVNGRTVENGHLFVNGVPLDESSMRDHPLTPMWDSEISNLMKEQSKYPCHVITQPIQQEIINSYKSSNNSSRYYLIPDYSTDLHGENIIKYFGDLKVITGGSGLAEHLGRRYLTDSLTTELAKNNSKTIFLAGSCSERTREQIAYFKEQGYQSYFIDVLNLKDAKESAKTIWSEIKNKNEDILIYSSDTSENIQRNSNSHLISELIEETLAELSKIAIEDGFTNIIVAGGETSGAIVKKLGLEAYKIGRSVTPGIPILQPLANTDIRLVLKSGNFGEKDFFIKARAYI</sequence>
<protein>
    <recommendedName>
        <fullName evidence="11">3-oxo-tetronate kinase</fullName>
        <ecNumber evidence="10">2.7.1.217</ecNumber>
    </recommendedName>
    <alternativeName>
        <fullName evidence="12">3-dehydrotetronate 4-kinase</fullName>
    </alternativeName>
</protein>
<dbReference type="SUPFAM" id="SSF142764">
    <property type="entry name" value="YgbK-like"/>
    <property type="match status" value="1"/>
</dbReference>
<dbReference type="InterPro" id="IPR042213">
    <property type="entry name" value="NBD_C_sf"/>
</dbReference>
<keyword evidence="16" id="KW-1185">Reference proteome</keyword>